<dbReference type="Proteomes" id="UP000198508">
    <property type="component" value="Unassembled WGS sequence"/>
</dbReference>
<evidence type="ECO:0000256" key="1">
    <source>
        <dbReference type="SAM" id="Phobius"/>
    </source>
</evidence>
<dbReference type="RefSeq" id="WP_092367918.1">
    <property type="nucleotide sequence ID" value="NZ_FOIM01000024.1"/>
</dbReference>
<gene>
    <name evidence="2" type="ORF">SAMN05216313_12477</name>
</gene>
<protein>
    <recommendedName>
        <fullName evidence="4">Serine/threonine protein kinase</fullName>
    </recommendedName>
</protein>
<dbReference type="EMBL" id="FOIM01000024">
    <property type="protein sequence ID" value="SEU01932.1"/>
    <property type="molecule type" value="Genomic_DNA"/>
</dbReference>
<evidence type="ECO:0000313" key="3">
    <source>
        <dbReference type="Proteomes" id="UP000198508"/>
    </source>
</evidence>
<accession>A0A1I0IX11</accession>
<keyword evidence="1" id="KW-1133">Transmembrane helix</keyword>
<proteinExistence type="predicted"/>
<evidence type="ECO:0000313" key="2">
    <source>
        <dbReference type="EMBL" id="SEU01932.1"/>
    </source>
</evidence>
<name>A0A1I0IX11_9FIRM</name>
<reference evidence="3" key="1">
    <citation type="submission" date="2016-10" db="EMBL/GenBank/DDBJ databases">
        <authorList>
            <person name="Varghese N."/>
            <person name="Submissions S."/>
        </authorList>
    </citation>
    <scope>NUCLEOTIDE SEQUENCE [LARGE SCALE GENOMIC DNA]</scope>
    <source>
        <strain evidence="3">NLAE-zl-G277</strain>
    </source>
</reference>
<keyword evidence="1" id="KW-0472">Membrane</keyword>
<keyword evidence="1" id="KW-0812">Transmembrane</keyword>
<dbReference type="AlphaFoldDB" id="A0A1I0IX11"/>
<organism evidence="2 3">
    <name type="scientific">Enterocloster lavalensis</name>
    <dbReference type="NCBI Taxonomy" id="460384"/>
    <lineage>
        <taxon>Bacteria</taxon>
        <taxon>Bacillati</taxon>
        <taxon>Bacillota</taxon>
        <taxon>Clostridia</taxon>
        <taxon>Lachnospirales</taxon>
        <taxon>Lachnospiraceae</taxon>
        <taxon>Enterocloster</taxon>
    </lineage>
</organism>
<feature type="transmembrane region" description="Helical" evidence="1">
    <location>
        <begin position="247"/>
        <end position="268"/>
    </location>
</feature>
<sequence length="287" mass="33173">MVIQTLEKSYVVVKRCGTEDGAERFICRDGETGGLVTLLRVKDRQVIASVMEYVPSEVPDKIFTDFKGCFVDGAYFCMAMEYHEGMTLGQRLERENSALEERLEVMHKLLEKAVLLKLPWYFFWDALDPAQVVVSSSLEVEFNYRLRELGRLSVCGRDQAYGRLAGLMRRLFQREFSRQVVPELEEFCRELESASDRYENCLEVYRRYREISEGIAALPPEELKSPRTRPFRLWERVKRGAAGARKLAALLLLTAAVVYLIFTVRQVGLPGERQKVFRYIGTLEITE</sequence>
<keyword evidence="3" id="KW-1185">Reference proteome</keyword>
<dbReference type="STRING" id="460384.SAMN05216313_12477"/>
<evidence type="ECO:0008006" key="4">
    <source>
        <dbReference type="Google" id="ProtNLM"/>
    </source>
</evidence>